<keyword evidence="3" id="KW-1185">Reference proteome</keyword>
<feature type="transmembrane region" description="Helical" evidence="1">
    <location>
        <begin position="19"/>
        <end position="38"/>
    </location>
</feature>
<protein>
    <submittedName>
        <fullName evidence="2">Uncharacterized protein</fullName>
    </submittedName>
</protein>
<evidence type="ECO:0000313" key="2">
    <source>
        <dbReference type="EMBL" id="OXM48318.1"/>
    </source>
</evidence>
<organism evidence="2 3">
    <name type="scientific">Amycolatopsis thailandensis</name>
    <dbReference type="NCBI Taxonomy" id="589330"/>
    <lineage>
        <taxon>Bacteria</taxon>
        <taxon>Bacillati</taxon>
        <taxon>Actinomycetota</taxon>
        <taxon>Actinomycetes</taxon>
        <taxon>Pseudonocardiales</taxon>
        <taxon>Pseudonocardiaceae</taxon>
        <taxon>Amycolatopsis</taxon>
    </lineage>
</organism>
<name>A0A229RNR6_9PSEU</name>
<evidence type="ECO:0000313" key="3">
    <source>
        <dbReference type="Proteomes" id="UP000215223"/>
    </source>
</evidence>
<proteinExistence type="predicted"/>
<sequence>MENHPAPAVEQTVPQKKTWLKPVIVLGVIGAIVLLWIFDETPVAASRTEVGACLKGDVDDAESVRNVECGTPEANFKVVGKQGGKSEGGLMISGGSECGEYPNADLYYYQGRRTTADGGVLLCLENLKNPGARLPAVGDCLPGDAFAAKKLETVDCAGAHFKVLAIEKESEVSTGTTCASVPATDMKLTWTSGVGGLIPREHVLCLDELK</sequence>
<keyword evidence="1" id="KW-1133">Transmembrane helix</keyword>
<dbReference type="RefSeq" id="WP_093937826.1">
    <property type="nucleotide sequence ID" value="NZ_NMQT01000124.1"/>
</dbReference>
<gene>
    <name evidence="2" type="ORF">CFP71_32835</name>
</gene>
<evidence type="ECO:0000256" key="1">
    <source>
        <dbReference type="SAM" id="Phobius"/>
    </source>
</evidence>
<dbReference type="EMBL" id="NMQT01000124">
    <property type="protein sequence ID" value="OXM48318.1"/>
    <property type="molecule type" value="Genomic_DNA"/>
</dbReference>
<keyword evidence="1" id="KW-0472">Membrane</keyword>
<accession>A0A229RNR6</accession>
<dbReference type="Proteomes" id="UP000215223">
    <property type="component" value="Unassembled WGS sequence"/>
</dbReference>
<dbReference type="OrthoDB" id="3633278at2"/>
<keyword evidence="1" id="KW-0812">Transmembrane</keyword>
<reference evidence="2 3" key="1">
    <citation type="submission" date="2017-07" db="EMBL/GenBank/DDBJ databases">
        <title>Amycolatopsis thailandensis Genome sequencing and assembly.</title>
        <authorList>
            <person name="Kaur N."/>
            <person name="Mayilraj S."/>
        </authorList>
    </citation>
    <scope>NUCLEOTIDE SEQUENCE [LARGE SCALE GENOMIC DNA]</scope>
    <source>
        <strain evidence="2 3">JCM 16380</strain>
    </source>
</reference>
<dbReference type="AlphaFoldDB" id="A0A229RNR6"/>
<comment type="caution">
    <text evidence="2">The sequence shown here is derived from an EMBL/GenBank/DDBJ whole genome shotgun (WGS) entry which is preliminary data.</text>
</comment>